<dbReference type="InterPro" id="IPR041664">
    <property type="entry name" value="AAA_16"/>
</dbReference>
<keyword evidence="6" id="KW-1185">Reference proteome</keyword>
<evidence type="ECO:0000256" key="2">
    <source>
        <dbReference type="ARBA" id="ARBA00022840"/>
    </source>
</evidence>
<feature type="domain" description="Bacterial transcriptional activator" evidence="4">
    <location>
        <begin position="98"/>
        <end position="230"/>
    </location>
</feature>
<comment type="caution">
    <text evidence="5">The sequence shown here is derived from an EMBL/GenBank/DDBJ whole genome shotgun (WGS) entry which is preliminary data.</text>
</comment>
<dbReference type="RefSeq" id="WP_125943354.1">
    <property type="nucleotide sequence ID" value="NZ_PXZH01000002.1"/>
</dbReference>
<keyword evidence="2" id="KW-0067">ATP-binding</keyword>
<dbReference type="Pfam" id="PF10602">
    <property type="entry name" value="RPN7"/>
    <property type="match status" value="1"/>
</dbReference>
<evidence type="ECO:0000256" key="3">
    <source>
        <dbReference type="PROSITE-ProRule" id="PRU00339"/>
    </source>
</evidence>
<keyword evidence="3" id="KW-0802">TPR repeat</keyword>
<dbReference type="AlphaFoldDB" id="A0A3S0GDM3"/>
<dbReference type="EMBL" id="PXZH01000002">
    <property type="protein sequence ID" value="RST89420.1"/>
    <property type="molecule type" value="Genomic_DNA"/>
</dbReference>
<dbReference type="GO" id="GO:0005737">
    <property type="term" value="C:cytoplasm"/>
    <property type="evidence" value="ECO:0007669"/>
    <property type="project" value="TreeGrafter"/>
</dbReference>
<dbReference type="InterPro" id="IPR045135">
    <property type="entry name" value="Rpn7_N"/>
</dbReference>
<dbReference type="Pfam" id="PF13424">
    <property type="entry name" value="TPR_12"/>
    <property type="match status" value="1"/>
</dbReference>
<dbReference type="GO" id="GO:0004016">
    <property type="term" value="F:adenylate cyclase activity"/>
    <property type="evidence" value="ECO:0007669"/>
    <property type="project" value="TreeGrafter"/>
</dbReference>
<gene>
    <name evidence="5" type="ORF">C7P63_06525</name>
</gene>
<sequence>MKNQVFCQLFGNPQVSLNGEPLIFSFSKINALIYYLVVNKTVSRDEAAGLLWPDKTEKNAKKNLRNTIYQANKMLGDDFISSPNKVLLVLNEELDITSDIDCFLKNPRENLDYYQGEFLKGFFVKESEDYELWTVKMRNFYEKKFVRECFRKVEEDIEMNQVSDVEKNIQKLITIDEFDERNYQLLMQFYQDQDRNGKVIETYYSLANLLKVELGINPGVQTREIYEHSLEIINQHTYMEINRFTSLFYGRAKEINFLERNFARFFKNQPYQSVVITGDAGVGKSSLSNRVLDNVQSDFFILETQCYQAEQRHALRPWKQIIEKLSQIIKNEEMIQPKLWQEVISKVFPDFDDHLPDITFLENQELVKLSLLEQVIIEAIKKVSEVKKLVIMFDDIQWLDSTSYSLLTSVMLHLNSNEALFMFTARNESNESMDSFCASMSSYDKLTTLKLMPFTMEETKEFIQKKLPKLELTDTLIQNIFAHTEGNLFFLIEYISLLETNAKFDVMTVKMQDALRKRFMYLTPDEREVVSVASYFYDQAPLKVLSDILGKEQIDIVNIVEDLVNKNILKEYMENDQIFVKFTHAKLREYIYLNQSLAKKRIFHGKVAEVLENNLQTNGSNQDILMYAKIAHHYEQAKNDLRALDFQLRYLHNYLGFQHELFPVYNKCYLPVENSTGIDQVTIFDQFDSLKQKLTSLEEEYQSSEDFQLLIIKFLYLEGRYFIRYGEYEQGIKDIERVIDKAKEFNNEEYLLSGYKQLVYYCIQVDDAKEMSKYIELALDAAIMANNHESIGILLRLKGLYYMMIGNFTLADKLLKESINTFTLTEEIMKKYSINIAASYNYLGEIEHIQGNYLAALKMYQKAIDLCEDKGSYSSLSVFYINTGASYYALANYEQAKKYLKKAYALYENFSSLWKRPQLDAYMSLVYLEEQRYDKAFDCIVSSKKYSDSLSNPRDLGTVYYAEAIISNELSQKDSLQELLHTVMDQEPIEYYKQAISHLNPYCDVFEINKLQHIFGVVN</sequence>
<accession>A0A3S0GDM3</accession>
<keyword evidence="1" id="KW-0547">Nucleotide-binding</keyword>
<dbReference type="SUPFAM" id="SSF52540">
    <property type="entry name" value="P-loop containing nucleoside triphosphate hydrolases"/>
    <property type="match status" value="1"/>
</dbReference>
<evidence type="ECO:0000313" key="6">
    <source>
        <dbReference type="Proteomes" id="UP000277864"/>
    </source>
</evidence>
<dbReference type="GO" id="GO:0005524">
    <property type="term" value="F:ATP binding"/>
    <property type="evidence" value="ECO:0007669"/>
    <property type="project" value="UniProtKB-KW"/>
</dbReference>
<dbReference type="InterPro" id="IPR027417">
    <property type="entry name" value="P-loop_NTPase"/>
</dbReference>
<dbReference type="PANTHER" id="PTHR16305:SF28">
    <property type="entry name" value="GUANYLATE CYCLASE DOMAIN-CONTAINING PROTEIN"/>
    <property type="match status" value="1"/>
</dbReference>
<dbReference type="InterPro" id="IPR011990">
    <property type="entry name" value="TPR-like_helical_dom_sf"/>
</dbReference>
<dbReference type="InterPro" id="IPR005158">
    <property type="entry name" value="BTAD"/>
</dbReference>
<dbReference type="SMART" id="SM01043">
    <property type="entry name" value="BTAD"/>
    <property type="match status" value="1"/>
</dbReference>
<name>A0A3S0GDM3_9ENTE</name>
<dbReference type="PANTHER" id="PTHR16305">
    <property type="entry name" value="TESTICULAR SOLUBLE ADENYLYL CYCLASE"/>
    <property type="match status" value="1"/>
</dbReference>
<dbReference type="Gene3D" id="3.40.50.300">
    <property type="entry name" value="P-loop containing nucleotide triphosphate hydrolases"/>
    <property type="match status" value="1"/>
</dbReference>
<evidence type="ECO:0000259" key="4">
    <source>
        <dbReference type="SMART" id="SM01043"/>
    </source>
</evidence>
<dbReference type="Gene3D" id="1.25.40.10">
    <property type="entry name" value="Tetratricopeptide repeat domain"/>
    <property type="match status" value="2"/>
</dbReference>
<dbReference type="Pfam" id="PF03704">
    <property type="entry name" value="BTAD"/>
    <property type="match status" value="1"/>
</dbReference>
<proteinExistence type="predicted"/>
<dbReference type="Gene3D" id="1.10.10.10">
    <property type="entry name" value="Winged helix-like DNA-binding domain superfamily/Winged helix DNA-binding domain"/>
    <property type="match status" value="1"/>
</dbReference>
<dbReference type="Pfam" id="PF13191">
    <property type="entry name" value="AAA_16"/>
    <property type="match status" value="1"/>
</dbReference>
<feature type="repeat" description="TPR" evidence="3">
    <location>
        <begin position="877"/>
        <end position="910"/>
    </location>
</feature>
<dbReference type="PROSITE" id="PS50005">
    <property type="entry name" value="TPR"/>
    <property type="match status" value="2"/>
</dbReference>
<dbReference type="InterPro" id="IPR019734">
    <property type="entry name" value="TPR_rpt"/>
</dbReference>
<protein>
    <submittedName>
        <fullName evidence="5">LuxR family transcriptional regulator</fullName>
    </submittedName>
</protein>
<dbReference type="InterPro" id="IPR036388">
    <property type="entry name" value="WH-like_DNA-bd_sf"/>
</dbReference>
<reference evidence="5 6" key="1">
    <citation type="submission" date="2018-03" db="EMBL/GenBank/DDBJ databases">
        <authorList>
            <person name="Gulvik C.A."/>
        </authorList>
    </citation>
    <scope>NUCLEOTIDE SEQUENCE [LARGE SCALE GENOMIC DNA]</scope>
    <source>
        <strain evidence="5 6">JCM 31581</strain>
    </source>
</reference>
<evidence type="ECO:0000256" key="1">
    <source>
        <dbReference type="ARBA" id="ARBA00022741"/>
    </source>
</evidence>
<organism evidence="5 6">
    <name type="scientific">Vagococcus humatus</name>
    <dbReference type="NCBI Taxonomy" id="1889241"/>
    <lineage>
        <taxon>Bacteria</taxon>
        <taxon>Bacillati</taxon>
        <taxon>Bacillota</taxon>
        <taxon>Bacilli</taxon>
        <taxon>Lactobacillales</taxon>
        <taxon>Enterococcaceae</taxon>
        <taxon>Vagococcus</taxon>
    </lineage>
</organism>
<dbReference type="SUPFAM" id="SSF48452">
    <property type="entry name" value="TPR-like"/>
    <property type="match status" value="3"/>
</dbReference>
<evidence type="ECO:0000313" key="5">
    <source>
        <dbReference type="EMBL" id="RST89420.1"/>
    </source>
</evidence>
<dbReference type="SMART" id="SM00028">
    <property type="entry name" value="TPR"/>
    <property type="match status" value="3"/>
</dbReference>
<feature type="repeat" description="TPR" evidence="3">
    <location>
        <begin position="837"/>
        <end position="870"/>
    </location>
</feature>
<dbReference type="OrthoDB" id="190810at2"/>
<dbReference type="Proteomes" id="UP000277864">
    <property type="component" value="Unassembled WGS sequence"/>
</dbReference>